<dbReference type="PANTHER" id="PTHR46614:SF1">
    <property type="entry name" value="MORN REPEAT-CONTAINING PROTEIN 4"/>
    <property type="match status" value="1"/>
</dbReference>
<name>A0A210QSR6_MIZYE</name>
<comment type="caution">
    <text evidence="5">The sequence shown here is derived from an EMBL/GenBank/DDBJ whole genome shotgun (WGS) entry which is preliminary data.</text>
</comment>
<evidence type="ECO:0000256" key="2">
    <source>
        <dbReference type="ARBA" id="ARBA00022737"/>
    </source>
</evidence>
<organism evidence="5 6">
    <name type="scientific">Mizuhopecten yessoensis</name>
    <name type="common">Japanese scallop</name>
    <name type="synonym">Patinopecten yessoensis</name>
    <dbReference type="NCBI Taxonomy" id="6573"/>
    <lineage>
        <taxon>Eukaryota</taxon>
        <taxon>Metazoa</taxon>
        <taxon>Spiralia</taxon>
        <taxon>Lophotrochozoa</taxon>
        <taxon>Mollusca</taxon>
        <taxon>Bivalvia</taxon>
        <taxon>Autobranchia</taxon>
        <taxon>Pteriomorphia</taxon>
        <taxon>Pectinida</taxon>
        <taxon>Pectinoidea</taxon>
        <taxon>Pectinidae</taxon>
        <taxon>Mizuhopecten</taxon>
    </lineage>
</organism>
<dbReference type="InterPro" id="IPR052315">
    <property type="entry name" value="MORN4"/>
</dbReference>
<gene>
    <name evidence="5" type="ORF">KP79_PYT17431</name>
</gene>
<evidence type="ECO:0000313" key="5">
    <source>
        <dbReference type="EMBL" id="OWF51766.1"/>
    </source>
</evidence>
<dbReference type="STRING" id="6573.A0A210QSR6"/>
<dbReference type="SUPFAM" id="SSF82185">
    <property type="entry name" value="Histone H3 K4-specific methyltransferase SET7/9 N-terminal domain"/>
    <property type="match status" value="1"/>
</dbReference>
<dbReference type="OrthoDB" id="406044at2759"/>
<evidence type="ECO:0000256" key="3">
    <source>
        <dbReference type="ARBA" id="ARBA00023273"/>
    </source>
</evidence>
<evidence type="ECO:0000313" key="6">
    <source>
        <dbReference type="Proteomes" id="UP000242188"/>
    </source>
</evidence>
<reference evidence="5 6" key="1">
    <citation type="journal article" date="2017" name="Nat. Ecol. Evol.">
        <title>Scallop genome provides insights into evolution of bilaterian karyotype and development.</title>
        <authorList>
            <person name="Wang S."/>
            <person name="Zhang J."/>
            <person name="Jiao W."/>
            <person name="Li J."/>
            <person name="Xun X."/>
            <person name="Sun Y."/>
            <person name="Guo X."/>
            <person name="Huan P."/>
            <person name="Dong B."/>
            <person name="Zhang L."/>
            <person name="Hu X."/>
            <person name="Sun X."/>
            <person name="Wang J."/>
            <person name="Zhao C."/>
            <person name="Wang Y."/>
            <person name="Wang D."/>
            <person name="Huang X."/>
            <person name="Wang R."/>
            <person name="Lv J."/>
            <person name="Li Y."/>
            <person name="Zhang Z."/>
            <person name="Liu B."/>
            <person name="Lu W."/>
            <person name="Hui Y."/>
            <person name="Liang J."/>
            <person name="Zhou Z."/>
            <person name="Hou R."/>
            <person name="Li X."/>
            <person name="Liu Y."/>
            <person name="Li H."/>
            <person name="Ning X."/>
            <person name="Lin Y."/>
            <person name="Zhao L."/>
            <person name="Xing Q."/>
            <person name="Dou J."/>
            <person name="Li Y."/>
            <person name="Mao J."/>
            <person name="Guo H."/>
            <person name="Dou H."/>
            <person name="Li T."/>
            <person name="Mu C."/>
            <person name="Jiang W."/>
            <person name="Fu Q."/>
            <person name="Fu X."/>
            <person name="Miao Y."/>
            <person name="Liu J."/>
            <person name="Yu Q."/>
            <person name="Li R."/>
            <person name="Liao H."/>
            <person name="Li X."/>
            <person name="Kong Y."/>
            <person name="Jiang Z."/>
            <person name="Chourrout D."/>
            <person name="Li R."/>
            <person name="Bao Z."/>
        </authorList>
    </citation>
    <scope>NUCLEOTIDE SEQUENCE [LARGE SCALE GENOMIC DNA]</scope>
    <source>
        <strain evidence="5 6">PY_sf001</strain>
    </source>
</reference>
<dbReference type="InterPro" id="IPR003409">
    <property type="entry name" value="MORN"/>
</dbReference>
<dbReference type="GO" id="GO:0048678">
    <property type="term" value="P:response to axon injury"/>
    <property type="evidence" value="ECO:0007669"/>
    <property type="project" value="TreeGrafter"/>
</dbReference>
<comment type="subcellular location">
    <subcellularLocation>
        <location evidence="1">Cell projection</location>
    </subcellularLocation>
</comment>
<keyword evidence="6" id="KW-1185">Reference proteome</keyword>
<sequence>MKSAYKYPDGSEYNGEWSDNGQREGYGHMKFPDGAQYYGKFVNGLCEGLGVMVFSDNSRFEGEFQQGKFSGLGAFFRCDGMKFEGEFQDGKIRGQGIVTFPDGTHGIPRNEGQFDGNKMVRREKCLATIQKARQVANHAKSQSQ</sequence>
<evidence type="ECO:0000256" key="4">
    <source>
        <dbReference type="SAM" id="MobiDB-lite"/>
    </source>
</evidence>
<dbReference type="SMART" id="SM00698">
    <property type="entry name" value="MORN"/>
    <property type="match status" value="4"/>
</dbReference>
<dbReference type="Proteomes" id="UP000242188">
    <property type="component" value="Unassembled WGS sequence"/>
</dbReference>
<feature type="region of interest" description="Disordered" evidence="4">
    <location>
        <begin position="94"/>
        <end position="114"/>
    </location>
</feature>
<keyword evidence="2" id="KW-0677">Repeat</keyword>
<keyword evidence="3" id="KW-0966">Cell projection</keyword>
<dbReference type="Pfam" id="PF02493">
    <property type="entry name" value="MORN"/>
    <property type="match status" value="4"/>
</dbReference>
<evidence type="ECO:0000256" key="1">
    <source>
        <dbReference type="ARBA" id="ARBA00004316"/>
    </source>
</evidence>
<proteinExistence type="predicted"/>
<protein>
    <submittedName>
        <fullName evidence="5">MORN repeat-containing protein 4</fullName>
    </submittedName>
</protein>
<dbReference type="PANTHER" id="PTHR46614">
    <property type="entry name" value="MORN REPEAT-CONTAINING PROTEIN 4"/>
    <property type="match status" value="1"/>
</dbReference>
<dbReference type="GO" id="GO:0042995">
    <property type="term" value="C:cell projection"/>
    <property type="evidence" value="ECO:0007669"/>
    <property type="project" value="UniProtKB-SubCell"/>
</dbReference>
<dbReference type="Gene3D" id="2.20.110.10">
    <property type="entry name" value="Histone H3 K4-specific methyltransferase SET7/9 N-terminal domain"/>
    <property type="match status" value="2"/>
</dbReference>
<accession>A0A210QSR6</accession>
<dbReference type="AlphaFoldDB" id="A0A210QSR6"/>
<dbReference type="EMBL" id="NEDP02002060">
    <property type="protein sequence ID" value="OWF51766.1"/>
    <property type="molecule type" value="Genomic_DNA"/>
</dbReference>